<dbReference type="Proteomes" id="UP000613030">
    <property type="component" value="Unassembled WGS sequence"/>
</dbReference>
<name>A0ABS1L215_9BACT</name>
<keyword evidence="1" id="KW-0732">Signal</keyword>
<feature type="signal peptide" evidence="1">
    <location>
        <begin position="1"/>
        <end position="23"/>
    </location>
</feature>
<evidence type="ECO:0000256" key="1">
    <source>
        <dbReference type="SAM" id="SignalP"/>
    </source>
</evidence>
<evidence type="ECO:0000313" key="3">
    <source>
        <dbReference type="Proteomes" id="UP000613030"/>
    </source>
</evidence>
<reference evidence="2 3" key="1">
    <citation type="submission" date="2021-01" db="EMBL/GenBank/DDBJ databases">
        <title>Chryseolinea sp. Jin1 Genome sequencing and assembly.</title>
        <authorList>
            <person name="Kim I."/>
        </authorList>
    </citation>
    <scope>NUCLEOTIDE SEQUENCE [LARGE SCALE GENOMIC DNA]</scope>
    <source>
        <strain evidence="2 3">Jin1</strain>
    </source>
</reference>
<accession>A0ABS1L215</accession>
<comment type="caution">
    <text evidence="2">The sequence shown here is derived from an EMBL/GenBank/DDBJ whole genome shotgun (WGS) entry which is preliminary data.</text>
</comment>
<proteinExistence type="predicted"/>
<feature type="chain" id="PRO_5045873960" evidence="1">
    <location>
        <begin position="24"/>
        <end position="408"/>
    </location>
</feature>
<dbReference type="EMBL" id="JAERRB010000017">
    <property type="protein sequence ID" value="MBL0745568.1"/>
    <property type="molecule type" value="Genomic_DNA"/>
</dbReference>
<dbReference type="RefSeq" id="WP_202016065.1">
    <property type="nucleotide sequence ID" value="NZ_JAERRB010000017.1"/>
</dbReference>
<evidence type="ECO:0000313" key="2">
    <source>
        <dbReference type="EMBL" id="MBL0745568.1"/>
    </source>
</evidence>
<protein>
    <submittedName>
        <fullName evidence="2">Uncharacterized protein</fullName>
    </submittedName>
</protein>
<gene>
    <name evidence="2" type="ORF">JI741_30325</name>
</gene>
<organism evidence="2 3">
    <name type="scientific">Chryseolinea lacunae</name>
    <dbReference type="NCBI Taxonomy" id="2801331"/>
    <lineage>
        <taxon>Bacteria</taxon>
        <taxon>Pseudomonadati</taxon>
        <taxon>Bacteroidota</taxon>
        <taxon>Cytophagia</taxon>
        <taxon>Cytophagales</taxon>
        <taxon>Fulvivirgaceae</taxon>
        <taxon>Chryseolinea</taxon>
    </lineage>
</organism>
<keyword evidence="3" id="KW-1185">Reference proteome</keyword>
<sequence>MTRTRTVLIFTAFALLAAAAYYALNTLSTQFQETAAQKQDSLRLEMDRLARALNIRDSLLTASEKIVDETYERELSLFFNALLATFQDIVRTQPMRFEQCDDQVDINIAEIKRWRKVAVKIFNSEFAYKIVYQKLQPLILKEWNTYSYHEKNFIIESLTNGIRYLDEQNIKREKFFLEHGMHFRYRSHLDYFDKKFQDDLPDILDNPFRHSEVQLYRRVQDGAGIRQLKDFLRLVKADLKLPKSGQFNSKNDRFEESITMENGLRTGQWKYIVHDSISFYGKMRPITFRYQSSYVRDKPDGEWLVETAISSSRCYYKAGRITKTIDTYYNRDRLENRFAVRYNHATRLASGFSPQLECPGCPLIKVVTTFSDSETLASTYSDDKLSYQTKYGPVSKYVLSRPIRWCYY</sequence>